<reference evidence="1 2" key="1">
    <citation type="submission" date="2021-03" db="EMBL/GenBank/DDBJ databases">
        <title>Sequencing the genomes of 1000 actinobacteria strains.</title>
        <authorList>
            <person name="Klenk H.-P."/>
        </authorList>
    </citation>
    <scope>NUCLEOTIDE SEQUENCE [LARGE SCALE GENOMIC DNA]</scope>
    <source>
        <strain evidence="1 2">DSM 24221</strain>
    </source>
</reference>
<accession>A0ABS4ZGI9</accession>
<evidence type="ECO:0000313" key="2">
    <source>
        <dbReference type="Proteomes" id="UP001519362"/>
    </source>
</evidence>
<organism evidence="1 2">
    <name type="scientific">Microbacterium amylolyticum</name>
    <dbReference type="NCBI Taxonomy" id="936337"/>
    <lineage>
        <taxon>Bacteria</taxon>
        <taxon>Bacillati</taxon>
        <taxon>Actinomycetota</taxon>
        <taxon>Actinomycetes</taxon>
        <taxon>Micrococcales</taxon>
        <taxon>Microbacteriaceae</taxon>
        <taxon>Microbacterium</taxon>
    </lineage>
</organism>
<dbReference type="Proteomes" id="UP001519362">
    <property type="component" value="Unassembled WGS sequence"/>
</dbReference>
<sequence length="38" mass="4338">MSWQMANWTQQANQLGVDYNAHVIESILTHVAPALGWR</sequence>
<keyword evidence="2" id="KW-1185">Reference proteome</keyword>
<evidence type="ECO:0000313" key="1">
    <source>
        <dbReference type="EMBL" id="MBP2435586.1"/>
    </source>
</evidence>
<gene>
    <name evidence="1" type="ORF">JOF34_000172</name>
</gene>
<name>A0ABS4ZGI9_9MICO</name>
<comment type="caution">
    <text evidence="1">The sequence shown here is derived from an EMBL/GenBank/DDBJ whole genome shotgun (WGS) entry which is preliminary data.</text>
</comment>
<protein>
    <submittedName>
        <fullName evidence="1">Uncharacterized protein</fullName>
    </submittedName>
</protein>
<dbReference type="EMBL" id="JAGIOL010000001">
    <property type="protein sequence ID" value="MBP2435586.1"/>
    <property type="molecule type" value="Genomic_DNA"/>
</dbReference>
<proteinExistence type="predicted"/>